<evidence type="ECO:0000313" key="1">
    <source>
        <dbReference type="EMBL" id="PBL00003.1"/>
    </source>
</evidence>
<reference evidence="2" key="1">
    <citation type="journal article" date="2017" name="Nat. Ecol. Evol.">
        <title>Genome expansion and lineage-specific genetic innovations in the forest pathogenic fungi Armillaria.</title>
        <authorList>
            <person name="Sipos G."/>
            <person name="Prasanna A.N."/>
            <person name="Walter M.C."/>
            <person name="O'Connor E."/>
            <person name="Balint B."/>
            <person name="Krizsan K."/>
            <person name="Kiss B."/>
            <person name="Hess J."/>
            <person name="Varga T."/>
            <person name="Slot J."/>
            <person name="Riley R."/>
            <person name="Boka B."/>
            <person name="Rigling D."/>
            <person name="Barry K."/>
            <person name="Lee J."/>
            <person name="Mihaltcheva S."/>
            <person name="LaButti K."/>
            <person name="Lipzen A."/>
            <person name="Waldron R."/>
            <person name="Moloney N.M."/>
            <person name="Sperisen C."/>
            <person name="Kredics L."/>
            <person name="Vagvoelgyi C."/>
            <person name="Patrignani A."/>
            <person name="Fitzpatrick D."/>
            <person name="Nagy I."/>
            <person name="Doyle S."/>
            <person name="Anderson J.B."/>
            <person name="Grigoriev I.V."/>
            <person name="Gueldener U."/>
            <person name="Muensterkoetter M."/>
            <person name="Nagy L.G."/>
        </authorList>
    </citation>
    <scope>NUCLEOTIDE SEQUENCE [LARGE SCALE GENOMIC DNA]</scope>
    <source>
        <strain evidence="2">Ar21-2</strain>
    </source>
</reference>
<evidence type="ECO:0000313" key="2">
    <source>
        <dbReference type="Proteomes" id="UP000217790"/>
    </source>
</evidence>
<proteinExistence type="predicted"/>
<keyword evidence="2" id="KW-1185">Reference proteome</keyword>
<accession>A0A2H3E8F7</accession>
<sequence>MDAYEKPRIPSRYNPKDYERGLAEDRLRDTLVTLRHIFFKDKIPGHSLLSPHALWPTPLLERIVDLVHYGRLATVEDINKQLEWAYAKECGPRILDLIEEFCPVAGKASCTAKPPPSTSPFISTPLRRPLSASNTLNLHVGGPTTTPSRLNISWEPSQLTDLLGAPKDRKQTQCSACGGMGHNRRSFLQCICSEAH</sequence>
<dbReference type="Proteomes" id="UP000217790">
    <property type="component" value="Unassembled WGS sequence"/>
</dbReference>
<organism evidence="1 2">
    <name type="scientific">Armillaria gallica</name>
    <name type="common">Bulbous honey fungus</name>
    <name type="synonym">Armillaria bulbosa</name>
    <dbReference type="NCBI Taxonomy" id="47427"/>
    <lineage>
        <taxon>Eukaryota</taxon>
        <taxon>Fungi</taxon>
        <taxon>Dikarya</taxon>
        <taxon>Basidiomycota</taxon>
        <taxon>Agaricomycotina</taxon>
        <taxon>Agaricomycetes</taxon>
        <taxon>Agaricomycetidae</taxon>
        <taxon>Agaricales</taxon>
        <taxon>Marasmiineae</taxon>
        <taxon>Physalacriaceae</taxon>
        <taxon>Armillaria</taxon>
    </lineage>
</organism>
<protein>
    <submittedName>
        <fullName evidence="1">Uncharacterized protein</fullName>
    </submittedName>
</protein>
<dbReference type="AlphaFoldDB" id="A0A2H3E8F7"/>
<dbReference type="InParanoid" id="A0A2H3E8F7"/>
<dbReference type="STRING" id="47427.A0A2H3E8F7"/>
<gene>
    <name evidence="1" type="ORF">ARMGADRAFT_1074825</name>
</gene>
<dbReference type="OrthoDB" id="2803597at2759"/>
<dbReference type="EMBL" id="KZ293647">
    <property type="protein sequence ID" value="PBL00003.1"/>
    <property type="molecule type" value="Genomic_DNA"/>
</dbReference>
<name>A0A2H3E8F7_ARMGA</name>